<gene>
    <name evidence="1" type="ORF">AHMF7605_11465</name>
</gene>
<accession>A0A2T2YF05</accession>
<proteinExistence type="predicted"/>
<keyword evidence="2" id="KW-1185">Reference proteome</keyword>
<dbReference type="EMBL" id="PYFT01000001">
    <property type="protein sequence ID" value="PSR54095.1"/>
    <property type="molecule type" value="Genomic_DNA"/>
</dbReference>
<organism evidence="1 2">
    <name type="scientific">Adhaeribacter arboris</name>
    <dbReference type="NCBI Taxonomy" id="2072846"/>
    <lineage>
        <taxon>Bacteria</taxon>
        <taxon>Pseudomonadati</taxon>
        <taxon>Bacteroidota</taxon>
        <taxon>Cytophagia</taxon>
        <taxon>Cytophagales</taxon>
        <taxon>Hymenobacteraceae</taxon>
        <taxon>Adhaeribacter</taxon>
    </lineage>
</organism>
<evidence type="ECO:0000313" key="2">
    <source>
        <dbReference type="Proteomes" id="UP000240357"/>
    </source>
</evidence>
<dbReference type="Proteomes" id="UP000240357">
    <property type="component" value="Unassembled WGS sequence"/>
</dbReference>
<comment type="caution">
    <text evidence="1">The sequence shown here is derived from an EMBL/GenBank/DDBJ whole genome shotgun (WGS) entry which is preliminary data.</text>
</comment>
<name>A0A2T2YF05_9BACT</name>
<evidence type="ECO:0000313" key="1">
    <source>
        <dbReference type="EMBL" id="PSR54095.1"/>
    </source>
</evidence>
<dbReference type="RefSeq" id="WP_106929425.1">
    <property type="nucleotide sequence ID" value="NZ_PYFT01000001.1"/>
</dbReference>
<reference evidence="1 2" key="1">
    <citation type="submission" date="2018-03" db="EMBL/GenBank/DDBJ databases">
        <title>Adhaeribacter sp. HMF7605 Genome sequencing and assembly.</title>
        <authorList>
            <person name="Kang H."/>
            <person name="Kang J."/>
            <person name="Cha I."/>
            <person name="Kim H."/>
            <person name="Joh K."/>
        </authorList>
    </citation>
    <scope>NUCLEOTIDE SEQUENCE [LARGE SCALE GENOMIC DNA]</scope>
    <source>
        <strain evidence="1 2">HMF7605</strain>
    </source>
</reference>
<dbReference type="AlphaFoldDB" id="A0A2T2YF05"/>
<sequence length="132" mass="15753">MDKDTAILTLNEKWNCDLNFGWVPITSNVAIENVEIYDSSYFQNYIGEIKEIIKINIKENQLLEIREDGQFKEVNIDDCDFYYDGLEYIYTDKNFEIVLYFSHENSTTIGGREIISELHKIWPGYREHFWSM</sequence>
<protein>
    <submittedName>
        <fullName evidence="1">Uncharacterized protein</fullName>
    </submittedName>
</protein>
<dbReference type="OrthoDB" id="3395557at2"/>